<protein>
    <recommendedName>
        <fullName evidence="1">Formyl transferase N-terminal domain-containing protein</fullName>
    </recommendedName>
</protein>
<dbReference type="GO" id="GO:0004479">
    <property type="term" value="F:methionyl-tRNA formyltransferase activity"/>
    <property type="evidence" value="ECO:0007669"/>
    <property type="project" value="TreeGrafter"/>
</dbReference>
<dbReference type="Gene3D" id="3.40.50.12230">
    <property type="match status" value="1"/>
</dbReference>
<dbReference type="SUPFAM" id="SSF53328">
    <property type="entry name" value="Formyltransferase"/>
    <property type="match status" value="1"/>
</dbReference>
<dbReference type="PANTHER" id="PTHR11138">
    <property type="entry name" value="METHIONYL-TRNA FORMYLTRANSFERASE"/>
    <property type="match status" value="1"/>
</dbReference>
<dbReference type="RefSeq" id="WP_117625446.1">
    <property type="nucleotide sequence ID" value="NZ_CATYQV010000042.1"/>
</dbReference>
<reference evidence="2 3" key="1">
    <citation type="submission" date="2018-08" db="EMBL/GenBank/DDBJ databases">
        <title>A genome reference for cultivated species of the human gut microbiota.</title>
        <authorList>
            <person name="Zou Y."/>
            <person name="Xue W."/>
            <person name="Luo G."/>
        </authorList>
    </citation>
    <scope>NUCLEOTIDE SEQUENCE [LARGE SCALE GENOMIC DNA]</scope>
    <source>
        <strain evidence="2 3">AF14-18</strain>
    </source>
</reference>
<proteinExistence type="predicted"/>
<evidence type="ECO:0000313" key="2">
    <source>
        <dbReference type="EMBL" id="RGV76683.1"/>
    </source>
</evidence>
<dbReference type="GO" id="GO:0005829">
    <property type="term" value="C:cytosol"/>
    <property type="evidence" value="ECO:0007669"/>
    <property type="project" value="TreeGrafter"/>
</dbReference>
<name>A0A412Z9G4_9FIRM</name>
<sequence>MKIVYFGSDVFLDVFEYLHLNHEILALYTYHMEEDYFNEHNIVQLAHMSGIPVCYGQITEDEMFSYMEKEGCELFFVAEYSHKIPVPDDSRFYGVNIHSSLLPEGRSYYPVECAMERGLGRSGVTMHKIAKSLDRGDILAQRKYDIQPGNDSVDIYLKSGRQALSMVKELMEDFDRVWSNARPQKEKLPYWNRPKKEALALNHSMTVEEARGVYRCFNKMTTVCIDGRSCYVDGFAAGSVLLGQDDSHNLFVRENRVLYGVADGHLRLDLVPVWEE</sequence>
<dbReference type="AlphaFoldDB" id="A0A412Z9G4"/>
<accession>A0A412Z9G4</accession>
<feature type="domain" description="Formyl transferase N-terminal" evidence="1">
    <location>
        <begin position="59"/>
        <end position="157"/>
    </location>
</feature>
<organism evidence="2 3">
    <name type="scientific">Enterocloster bolteae</name>
    <dbReference type="NCBI Taxonomy" id="208479"/>
    <lineage>
        <taxon>Bacteria</taxon>
        <taxon>Bacillati</taxon>
        <taxon>Bacillota</taxon>
        <taxon>Clostridia</taxon>
        <taxon>Lachnospirales</taxon>
        <taxon>Lachnospiraceae</taxon>
        <taxon>Enterocloster</taxon>
    </lineage>
</organism>
<dbReference type="PANTHER" id="PTHR11138:SF5">
    <property type="entry name" value="METHIONYL-TRNA FORMYLTRANSFERASE, MITOCHONDRIAL"/>
    <property type="match status" value="1"/>
</dbReference>
<evidence type="ECO:0000259" key="1">
    <source>
        <dbReference type="Pfam" id="PF00551"/>
    </source>
</evidence>
<dbReference type="Proteomes" id="UP000284543">
    <property type="component" value="Unassembled WGS sequence"/>
</dbReference>
<dbReference type="Pfam" id="PF00551">
    <property type="entry name" value="Formyl_trans_N"/>
    <property type="match status" value="1"/>
</dbReference>
<dbReference type="EMBL" id="QRZM01000003">
    <property type="protein sequence ID" value="RGV76683.1"/>
    <property type="molecule type" value="Genomic_DNA"/>
</dbReference>
<dbReference type="InterPro" id="IPR002376">
    <property type="entry name" value="Formyl_transf_N"/>
</dbReference>
<evidence type="ECO:0000313" key="3">
    <source>
        <dbReference type="Proteomes" id="UP000284543"/>
    </source>
</evidence>
<dbReference type="InterPro" id="IPR036477">
    <property type="entry name" value="Formyl_transf_N_sf"/>
</dbReference>
<comment type="caution">
    <text evidence="2">The sequence shown here is derived from an EMBL/GenBank/DDBJ whole genome shotgun (WGS) entry which is preliminary data.</text>
</comment>
<gene>
    <name evidence="2" type="ORF">DWW02_08950</name>
</gene>